<dbReference type="EMBL" id="JAQIIO010000011">
    <property type="protein sequence ID" value="MDA5095539.1"/>
    <property type="molecule type" value="Genomic_DNA"/>
</dbReference>
<dbReference type="Proteomes" id="UP001528040">
    <property type="component" value="Unassembled WGS sequence"/>
</dbReference>
<reference evidence="1 2" key="1">
    <citation type="submission" date="2023-01" db="EMBL/GenBank/DDBJ databases">
        <authorList>
            <person name="Yoon J.-W."/>
        </authorList>
    </citation>
    <scope>NUCLEOTIDE SEQUENCE [LARGE SCALE GENOMIC DNA]</scope>
    <source>
        <strain evidence="1 2">KMU-50</strain>
    </source>
</reference>
<gene>
    <name evidence="1" type="ORF">O2N63_15730</name>
</gene>
<sequence length="562" mass="60811">MFSKYIFTIIIVFVASFTPTYVEITFIRPGEKPAERSQFPDVSGFDLATIYRGIDLLGRVRPPTSRGAIENALSNALASDELDGHPGITDDDRVLAAQVEIARARSMALRIWTENDLDNNRVVTREELVVVGRTKIESNASRRRLGSKIKLTDGQRQSLVLEFVAKGLRRDLDGDNRVTYEEAISGVNEDRILTRRRAEGSSIKPIWDVNDDGKIAEVEVRLEADRLLDFIDANSDNVVDTEEANTVRKAFIGARAKAGDRSGGRRVKCELPQIPAIAEIAVIQGNAGTAVTNLAFDIPNDPVVRMAEISIPSGHKDIYLIASMRSPTVFRVVGPGAGRVKAVIGVASTVALDGGNAKLANTSCHRGFLGMRIGKPGGIAKEFGQVLGRTDLTAIVGGRIGRVDLGALTNDAETVLSKDALPIMQGDGQFIVDRFMSFDPGGFQILDPSSIRSTVAIRERETPPLEIGLIVLASKGKVDFVAPPPEFLTRKVPEGVKRVVPDSKSTEGVIWEQMPDGGAKARFPLTVVVRTAIDLPAGLTTERGVRLIVPEGVPAPRGAKKW</sequence>
<name>A0ABT4W574_9RHOB</name>
<keyword evidence="2" id="KW-1185">Reference proteome</keyword>
<dbReference type="PROSITE" id="PS00018">
    <property type="entry name" value="EF_HAND_1"/>
    <property type="match status" value="1"/>
</dbReference>
<evidence type="ECO:0000313" key="2">
    <source>
        <dbReference type="Proteomes" id="UP001528040"/>
    </source>
</evidence>
<dbReference type="InterPro" id="IPR018247">
    <property type="entry name" value="EF_Hand_1_Ca_BS"/>
</dbReference>
<organism evidence="1 2">
    <name type="scientific">Aliiroseovarius salicola</name>
    <dbReference type="NCBI Taxonomy" id="3009082"/>
    <lineage>
        <taxon>Bacteria</taxon>
        <taxon>Pseudomonadati</taxon>
        <taxon>Pseudomonadota</taxon>
        <taxon>Alphaproteobacteria</taxon>
        <taxon>Rhodobacterales</taxon>
        <taxon>Paracoccaceae</taxon>
        <taxon>Aliiroseovarius</taxon>
    </lineage>
</organism>
<accession>A0ABT4W574</accession>
<proteinExistence type="predicted"/>
<evidence type="ECO:0000313" key="1">
    <source>
        <dbReference type="EMBL" id="MDA5095539.1"/>
    </source>
</evidence>
<dbReference type="Gene3D" id="1.10.238.10">
    <property type="entry name" value="EF-hand"/>
    <property type="match status" value="1"/>
</dbReference>
<comment type="caution">
    <text evidence="1">The sequence shown here is derived from an EMBL/GenBank/DDBJ whole genome shotgun (WGS) entry which is preliminary data.</text>
</comment>
<dbReference type="InterPro" id="IPR011992">
    <property type="entry name" value="EF-hand-dom_pair"/>
</dbReference>
<dbReference type="RefSeq" id="WP_271055247.1">
    <property type="nucleotide sequence ID" value="NZ_JAQIIO010000011.1"/>
</dbReference>
<dbReference type="SUPFAM" id="SSF47473">
    <property type="entry name" value="EF-hand"/>
    <property type="match status" value="1"/>
</dbReference>
<protein>
    <submittedName>
        <fullName evidence="1">EF-hand domain-containing protein</fullName>
    </submittedName>
</protein>